<dbReference type="Pfam" id="PF12833">
    <property type="entry name" value="HTH_18"/>
    <property type="match status" value="1"/>
</dbReference>
<dbReference type="PROSITE" id="PS01124">
    <property type="entry name" value="HTH_ARAC_FAMILY_2"/>
    <property type="match status" value="1"/>
</dbReference>
<dbReference type="OrthoDB" id="9816011at2"/>
<dbReference type="GO" id="GO:0043565">
    <property type="term" value="F:sequence-specific DNA binding"/>
    <property type="evidence" value="ECO:0007669"/>
    <property type="project" value="InterPro"/>
</dbReference>
<proteinExistence type="predicted"/>
<keyword evidence="2" id="KW-0238">DNA-binding</keyword>
<dbReference type="Gene3D" id="3.20.80.10">
    <property type="entry name" value="Regulatory factor, effector binding domain"/>
    <property type="match status" value="1"/>
</dbReference>
<keyword evidence="3" id="KW-0804">Transcription</keyword>
<dbReference type="InterPro" id="IPR050908">
    <property type="entry name" value="SmbC-like"/>
</dbReference>
<dbReference type="PANTHER" id="PTHR40055:SF1">
    <property type="entry name" value="TRANSCRIPTIONAL REGULATOR YGIV-RELATED"/>
    <property type="match status" value="1"/>
</dbReference>
<evidence type="ECO:0000313" key="5">
    <source>
        <dbReference type="EMBL" id="SMO34295.1"/>
    </source>
</evidence>
<evidence type="ECO:0000256" key="3">
    <source>
        <dbReference type="ARBA" id="ARBA00023163"/>
    </source>
</evidence>
<dbReference type="SMART" id="SM00342">
    <property type="entry name" value="HTH_ARAC"/>
    <property type="match status" value="1"/>
</dbReference>
<protein>
    <submittedName>
        <fullName evidence="5">Transcriptional regulator, AraC family</fullName>
    </submittedName>
</protein>
<dbReference type="PROSITE" id="PS00041">
    <property type="entry name" value="HTH_ARAC_FAMILY_1"/>
    <property type="match status" value="1"/>
</dbReference>
<dbReference type="PANTHER" id="PTHR40055">
    <property type="entry name" value="TRANSCRIPTIONAL REGULATOR YGIV-RELATED"/>
    <property type="match status" value="1"/>
</dbReference>
<dbReference type="SUPFAM" id="SSF46689">
    <property type="entry name" value="Homeodomain-like"/>
    <property type="match status" value="1"/>
</dbReference>
<accession>A0A521AHH3</accession>
<dbReference type="PRINTS" id="PR00032">
    <property type="entry name" value="HTHARAC"/>
</dbReference>
<dbReference type="RefSeq" id="WP_111377885.1">
    <property type="nucleotide sequence ID" value="NZ_CP043612.1"/>
</dbReference>
<keyword evidence="1" id="KW-0805">Transcription regulation</keyword>
<keyword evidence="6" id="KW-1185">Reference proteome</keyword>
<dbReference type="InterPro" id="IPR011256">
    <property type="entry name" value="Reg_factor_effector_dom_sf"/>
</dbReference>
<dbReference type="GO" id="GO:0003700">
    <property type="term" value="F:DNA-binding transcription factor activity"/>
    <property type="evidence" value="ECO:0007669"/>
    <property type="project" value="InterPro"/>
</dbReference>
<dbReference type="InterPro" id="IPR009057">
    <property type="entry name" value="Homeodomain-like_sf"/>
</dbReference>
<dbReference type="InterPro" id="IPR010499">
    <property type="entry name" value="AraC_E-bd"/>
</dbReference>
<organism evidence="5 6">
    <name type="scientific">Flavobacterium nitrogenifigens</name>
    <dbReference type="NCBI Taxonomy" id="1617283"/>
    <lineage>
        <taxon>Bacteria</taxon>
        <taxon>Pseudomonadati</taxon>
        <taxon>Bacteroidota</taxon>
        <taxon>Flavobacteriia</taxon>
        <taxon>Flavobacteriales</taxon>
        <taxon>Flavobacteriaceae</taxon>
        <taxon>Flavobacterium</taxon>
    </lineage>
</organism>
<dbReference type="InterPro" id="IPR018060">
    <property type="entry name" value="HTH_AraC"/>
</dbReference>
<dbReference type="EMBL" id="FXTQ01000001">
    <property type="protein sequence ID" value="SMO34295.1"/>
    <property type="molecule type" value="Genomic_DNA"/>
</dbReference>
<dbReference type="InterPro" id="IPR018062">
    <property type="entry name" value="HTH_AraC-typ_CS"/>
</dbReference>
<evidence type="ECO:0000256" key="1">
    <source>
        <dbReference type="ARBA" id="ARBA00023015"/>
    </source>
</evidence>
<dbReference type="AlphaFoldDB" id="A0A521AHH3"/>
<dbReference type="InterPro" id="IPR029442">
    <property type="entry name" value="GyrI-like"/>
</dbReference>
<reference evidence="5 6" key="1">
    <citation type="submission" date="2017-05" db="EMBL/GenBank/DDBJ databases">
        <authorList>
            <person name="Varghese N."/>
            <person name="Submissions S."/>
        </authorList>
    </citation>
    <scope>NUCLEOTIDE SEQUENCE [LARGE SCALE GENOMIC DNA]</scope>
    <source>
        <strain evidence="5 6">DSM 29982</strain>
    </source>
</reference>
<dbReference type="Proteomes" id="UP000319267">
    <property type="component" value="Unassembled WGS sequence"/>
</dbReference>
<feature type="domain" description="HTH araC/xylS-type" evidence="4">
    <location>
        <begin position="7"/>
        <end position="105"/>
    </location>
</feature>
<dbReference type="InterPro" id="IPR020449">
    <property type="entry name" value="Tscrpt_reg_AraC-type_HTH"/>
</dbReference>
<dbReference type="SUPFAM" id="SSF55136">
    <property type="entry name" value="Probable bacterial effector-binding domain"/>
    <property type="match status" value="1"/>
</dbReference>
<dbReference type="Gene3D" id="1.10.10.60">
    <property type="entry name" value="Homeodomain-like"/>
    <property type="match status" value="2"/>
</dbReference>
<evidence type="ECO:0000259" key="4">
    <source>
        <dbReference type="PROSITE" id="PS01124"/>
    </source>
</evidence>
<evidence type="ECO:0000256" key="2">
    <source>
        <dbReference type="ARBA" id="ARBA00023125"/>
    </source>
</evidence>
<evidence type="ECO:0000313" key="6">
    <source>
        <dbReference type="Proteomes" id="UP000319267"/>
    </source>
</evidence>
<dbReference type="Pfam" id="PF06445">
    <property type="entry name" value="GyrI-like"/>
    <property type="match status" value="1"/>
</dbReference>
<name>A0A521AHH3_9FLAO</name>
<gene>
    <name evidence="5" type="ORF">SAMN06265220_101150</name>
</gene>
<sequence>MNLKRIYNTRNYIETNYNQIISINALEDISSYSYRNLQRVFYSLFQETIGAYQTRLKVENGHKKLLYSNKQISDIALEVGFADVQSFSKAFKKHFNCPPSAARNQKEFLLNDFHPKEFIACISEPEIVFVPEITAYYSSCKTSYINPEIETLWDSLLENEITEPISDYFGIITDDIIITEKSKCTYEACIVTEAIIKNLPIKKLFGSKYARFFHHGSYETLEDTYQQIFGGWFLRNDFEISHLPVIEQYIKNDSNSNTPADYLTAIYIPLI</sequence>
<dbReference type="SMART" id="SM00871">
    <property type="entry name" value="AraC_E_bind"/>
    <property type="match status" value="1"/>
</dbReference>